<keyword evidence="1" id="KW-0540">Nuclease</keyword>
<feature type="domain" description="3'-5' exonuclease" evidence="4">
    <location>
        <begin position="208"/>
        <end position="397"/>
    </location>
</feature>
<name>A0A1S7ULL4_ROSNE</name>
<dbReference type="InterPro" id="IPR036397">
    <property type="entry name" value="RNaseH_sf"/>
</dbReference>
<dbReference type="PANTHER" id="PTHR13620:SF104">
    <property type="entry name" value="EXONUCLEASE 3'-5' DOMAIN-CONTAINING PROTEIN 2"/>
    <property type="match status" value="1"/>
</dbReference>
<dbReference type="InterPro" id="IPR051132">
    <property type="entry name" value="3-5_Exonuclease_domain"/>
</dbReference>
<accession>A0A1S7ULL4</accession>
<evidence type="ECO:0000313" key="5">
    <source>
        <dbReference type="EMBL" id="GAP84196.2"/>
    </source>
</evidence>
<dbReference type="GO" id="GO:0005737">
    <property type="term" value="C:cytoplasm"/>
    <property type="evidence" value="ECO:0007669"/>
    <property type="project" value="TreeGrafter"/>
</dbReference>
<evidence type="ECO:0000256" key="3">
    <source>
        <dbReference type="SAM" id="MobiDB-lite"/>
    </source>
</evidence>
<dbReference type="GO" id="GO:0005634">
    <property type="term" value="C:nucleus"/>
    <property type="evidence" value="ECO:0007669"/>
    <property type="project" value="TreeGrafter"/>
</dbReference>
<dbReference type="CDD" id="cd06141">
    <property type="entry name" value="WRN_exo"/>
    <property type="match status" value="1"/>
</dbReference>
<dbReference type="SMART" id="SM00474">
    <property type="entry name" value="35EXOc"/>
    <property type="match status" value="1"/>
</dbReference>
<dbReference type="InterPro" id="IPR002562">
    <property type="entry name" value="3'-5'_exonuclease_dom"/>
</dbReference>
<dbReference type="Proteomes" id="UP000054516">
    <property type="component" value="Unassembled WGS sequence"/>
</dbReference>
<dbReference type="OrthoDB" id="1920326at2759"/>
<dbReference type="Gene3D" id="3.30.420.10">
    <property type="entry name" value="Ribonuclease H-like superfamily/Ribonuclease H"/>
    <property type="match status" value="1"/>
</dbReference>
<proteinExistence type="predicted"/>
<dbReference type="PANTHER" id="PTHR13620">
    <property type="entry name" value="3-5 EXONUCLEASE"/>
    <property type="match status" value="1"/>
</dbReference>
<dbReference type="AlphaFoldDB" id="A0A1S7ULL4"/>
<keyword evidence="6" id="KW-1185">Reference proteome</keyword>
<dbReference type="STRING" id="77044.A0A1S7ULL4"/>
<protein>
    <submittedName>
        <fullName evidence="5">Putative 3-5 exonuclease</fullName>
    </submittedName>
</protein>
<evidence type="ECO:0000256" key="1">
    <source>
        <dbReference type="ARBA" id="ARBA00022722"/>
    </source>
</evidence>
<dbReference type="GO" id="GO:0003676">
    <property type="term" value="F:nucleic acid binding"/>
    <property type="evidence" value="ECO:0007669"/>
    <property type="project" value="InterPro"/>
</dbReference>
<organism evidence="5">
    <name type="scientific">Rosellinia necatrix</name>
    <name type="common">White root-rot fungus</name>
    <dbReference type="NCBI Taxonomy" id="77044"/>
    <lineage>
        <taxon>Eukaryota</taxon>
        <taxon>Fungi</taxon>
        <taxon>Dikarya</taxon>
        <taxon>Ascomycota</taxon>
        <taxon>Pezizomycotina</taxon>
        <taxon>Sordariomycetes</taxon>
        <taxon>Xylariomycetidae</taxon>
        <taxon>Xylariales</taxon>
        <taxon>Xylariaceae</taxon>
        <taxon>Rosellinia</taxon>
    </lineage>
</organism>
<dbReference type="InterPro" id="IPR012337">
    <property type="entry name" value="RNaseH-like_sf"/>
</dbReference>
<dbReference type="GO" id="GO:0006139">
    <property type="term" value="P:nucleobase-containing compound metabolic process"/>
    <property type="evidence" value="ECO:0007669"/>
    <property type="project" value="InterPro"/>
</dbReference>
<evidence type="ECO:0000256" key="2">
    <source>
        <dbReference type="ARBA" id="ARBA00022801"/>
    </source>
</evidence>
<dbReference type="OMA" id="DVRSSNW"/>
<dbReference type="GO" id="GO:0008408">
    <property type="term" value="F:3'-5' exonuclease activity"/>
    <property type="evidence" value="ECO:0007669"/>
    <property type="project" value="InterPro"/>
</dbReference>
<dbReference type="EMBL" id="DF977451">
    <property type="protein sequence ID" value="GAP84196.2"/>
    <property type="molecule type" value="Genomic_DNA"/>
</dbReference>
<gene>
    <name evidence="5" type="ORF">SAMD00023353_0600120</name>
</gene>
<keyword evidence="2" id="KW-0378">Hydrolase</keyword>
<feature type="region of interest" description="Disordered" evidence="3">
    <location>
        <begin position="109"/>
        <end position="128"/>
    </location>
</feature>
<keyword evidence="5" id="KW-0269">Exonuclease</keyword>
<reference evidence="5" key="1">
    <citation type="submission" date="2016-03" db="EMBL/GenBank/DDBJ databases">
        <title>Draft genome sequence of Rosellinia necatrix.</title>
        <authorList>
            <person name="Kanematsu S."/>
        </authorList>
    </citation>
    <scope>NUCLEOTIDE SEQUENCE [LARGE SCALE GENOMIC DNA]</scope>
    <source>
        <strain evidence="5">W97</strain>
    </source>
</reference>
<evidence type="ECO:0000259" key="4">
    <source>
        <dbReference type="SMART" id="SM00474"/>
    </source>
</evidence>
<evidence type="ECO:0000313" key="6">
    <source>
        <dbReference type="Proteomes" id="UP000054516"/>
    </source>
</evidence>
<dbReference type="SUPFAM" id="SSF53098">
    <property type="entry name" value="Ribonuclease H-like"/>
    <property type="match status" value="1"/>
</dbReference>
<sequence>MTLLGSSEPAGNALRCSSSFLRPSSPCRPRSWIVHHSPRMTVTPPRDYRLWHPTRGISFSPGPAPLASPTRSPHIVAAGPRIGAGQYHTATSKSASTQSEEAWAATVLQQAAAPPPRPSPSLRPEQTGKYVSIPPNVEAVEAVEASVEAKGAEKKATGGPPPPVLEYKMVDDMFYAAKRSPVGSPGSFWSYSQYRRTAEDGSVDKVKVHYCRSRHTMERVCKQYFMDEKVLGFDLEWMPDATRRDGLKRNISLIQLASPSRIALFHVALFANHEDMAGPSFKSLMENPDVIKVGVSIKGDTTRLRNFLDIHSRGLMELSNLYRLVIYSRNHQYHNINKRLVPLATQVEEFLHLPLFKGNDVRLSNWFKVLNMDQILYSASDAYAGLHLYATLEHHRKQLDPCPPSPHFAELNLAIQLADGVKVAGTDDSIEPEDFALTTVQGPNPSNKCLSNAMGVVAIEDGENASPLKSPNVPKRVKRSPRPIADPAPITVISASESPRDSRIEVAENRVAFYRASHPEARSTFAQLRSYYLWHCYDLPPATIAQLVRSPPLKTETVVSYILYVVQAEKLPVDRDRLREIADFVPQHKLWARWPVVAGMTTTTAGDQSTVPSG</sequence>
<dbReference type="Pfam" id="PF01612">
    <property type="entry name" value="DNA_pol_A_exo1"/>
    <property type="match status" value="1"/>
</dbReference>